<dbReference type="Proteomes" id="UP000318199">
    <property type="component" value="Unassembled WGS sequence"/>
</dbReference>
<dbReference type="RefSeq" id="WP_145894750.1">
    <property type="nucleotide sequence ID" value="NZ_VOBQ01000015.1"/>
</dbReference>
<dbReference type="SMART" id="SM00530">
    <property type="entry name" value="HTH_XRE"/>
    <property type="match status" value="1"/>
</dbReference>
<comment type="caution">
    <text evidence="3">The sequence shown here is derived from an EMBL/GenBank/DDBJ whole genome shotgun (WGS) entry which is preliminary data.</text>
</comment>
<organism evidence="3 4">
    <name type="scientific">Caenimonas sedimenti</name>
    <dbReference type="NCBI Taxonomy" id="2596921"/>
    <lineage>
        <taxon>Bacteria</taxon>
        <taxon>Pseudomonadati</taxon>
        <taxon>Pseudomonadota</taxon>
        <taxon>Betaproteobacteria</taxon>
        <taxon>Burkholderiales</taxon>
        <taxon>Comamonadaceae</taxon>
        <taxon>Caenimonas</taxon>
    </lineage>
</organism>
<dbReference type="OrthoDB" id="5422231at2"/>
<dbReference type="PROSITE" id="PS50943">
    <property type="entry name" value="HTH_CROC1"/>
    <property type="match status" value="1"/>
</dbReference>
<name>A0A562ZLP0_9BURK</name>
<dbReference type="Pfam" id="PF13560">
    <property type="entry name" value="HTH_31"/>
    <property type="match status" value="1"/>
</dbReference>
<dbReference type="AlphaFoldDB" id="A0A562ZLP0"/>
<proteinExistence type="predicted"/>
<evidence type="ECO:0000313" key="4">
    <source>
        <dbReference type="Proteomes" id="UP000318199"/>
    </source>
</evidence>
<feature type="domain" description="HTH cro/C1-type" evidence="2">
    <location>
        <begin position="23"/>
        <end position="78"/>
    </location>
</feature>
<dbReference type="EMBL" id="VOBQ01000015">
    <property type="protein sequence ID" value="TWO69492.1"/>
    <property type="molecule type" value="Genomic_DNA"/>
</dbReference>
<dbReference type="Gene3D" id="1.10.260.40">
    <property type="entry name" value="lambda repressor-like DNA-binding domains"/>
    <property type="match status" value="1"/>
</dbReference>
<evidence type="ECO:0000313" key="3">
    <source>
        <dbReference type="EMBL" id="TWO69492.1"/>
    </source>
</evidence>
<gene>
    <name evidence="3" type="ORF">FN976_19600</name>
</gene>
<dbReference type="GO" id="GO:0003677">
    <property type="term" value="F:DNA binding"/>
    <property type="evidence" value="ECO:0007669"/>
    <property type="project" value="InterPro"/>
</dbReference>
<protein>
    <submittedName>
        <fullName evidence="3">Helix-turn-helix domain-containing protein</fullName>
    </submittedName>
</protein>
<feature type="region of interest" description="Disordered" evidence="1">
    <location>
        <begin position="88"/>
        <end position="153"/>
    </location>
</feature>
<reference evidence="3 4" key="1">
    <citation type="submission" date="2019-07" db="EMBL/GenBank/DDBJ databases">
        <title>Caenimonas sedimenti sp. nov., isolated from activated sludge.</title>
        <authorList>
            <person name="Xu J."/>
        </authorList>
    </citation>
    <scope>NUCLEOTIDE SEQUENCE [LARGE SCALE GENOMIC DNA]</scope>
    <source>
        <strain evidence="3 4">HX-9-20</strain>
    </source>
</reference>
<keyword evidence="4" id="KW-1185">Reference proteome</keyword>
<dbReference type="SUPFAM" id="SSF47413">
    <property type="entry name" value="lambda repressor-like DNA-binding domains"/>
    <property type="match status" value="1"/>
</dbReference>
<evidence type="ECO:0000256" key="1">
    <source>
        <dbReference type="SAM" id="MobiDB-lite"/>
    </source>
</evidence>
<dbReference type="InterPro" id="IPR010982">
    <property type="entry name" value="Lambda_DNA-bd_dom_sf"/>
</dbReference>
<evidence type="ECO:0000259" key="2">
    <source>
        <dbReference type="PROSITE" id="PS50943"/>
    </source>
</evidence>
<dbReference type="InterPro" id="IPR001387">
    <property type="entry name" value="Cro/C1-type_HTH"/>
</dbReference>
<sequence>MANRTSSLLPATERRLRELGERLRLARLRRKLTAAHLAERAGMAPMTLRGIERGTPGATLGAYAAVMQVLGLDADIDLLGAQDPLGRELQDSRLGQRATPAAAARVKHPAAELHHPPGARAAPARRRSAPPEGHASEDLARLVAPKPVRGKGR</sequence>
<accession>A0A562ZLP0</accession>